<keyword evidence="4" id="KW-1185">Reference proteome</keyword>
<keyword evidence="1" id="KW-0812">Transmembrane</keyword>
<feature type="transmembrane region" description="Helical" evidence="1">
    <location>
        <begin position="127"/>
        <end position="150"/>
    </location>
</feature>
<reference evidence="3 4" key="1">
    <citation type="journal article" date="2020" name="bioRxiv">
        <title>Metabolic contributions of an alphaproteobacterial endosymbiont in the apicomplexan Cardiosporidium cionae.</title>
        <authorList>
            <person name="Hunter E.S."/>
            <person name="Paight C.J."/>
            <person name="Lane C.E."/>
        </authorList>
    </citation>
    <scope>NUCLEOTIDE SEQUENCE [LARGE SCALE GENOMIC DNA]</scope>
    <source>
        <strain evidence="3">ESH_2018</strain>
    </source>
</reference>
<comment type="caution">
    <text evidence="3">The sequence shown here is derived from an EMBL/GenBank/DDBJ whole genome shotgun (WGS) entry which is preliminary data.</text>
</comment>
<dbReference type="InterPro" id="IPR056324">
    <property type="entry name" value="Microp_apicomplexa_19"/>
</dbReference>
<gene>
    <name evidence="3" type="ORF">IE077_000370</name>
</gene>
<dbReference type="Proteomes" id="UP000823046">
    <property type="component" value="Unassembled WGS sequence"/>
</dbReference>
<dbReference type="EMBL" id="JADAQX010000254">
    <property type="protein sequence ID" value="KAF8821002.1"/>
    <property type="molecule type" value="Genomic_DNA"/>
</dbReference>
<sequence length="182" mass="20756">MASSRIFSFTSLPVMRTSPLFWQCSIFSTGIRQAIIRRSISYGRIFPRVHTRSRSSSPLFLQRVKSSKSFSKKSSPVFVSLSLLSTPFLFTTYDAEPAPMSELIFLAGKSISFCVERLLENEVGNSVFMFLLFLSYFALIGKEGSLYGFAFRLKYRYGTNFKAVCHPRYMHSIPPNPLLKKL</sequence>
<dbReference type="Pfam" id="PF23533">
    <property type="entry name" value="Microp_apicomplexa_19"/>
    <property type="match status" value="1"/>
</dbReference>
<feature type="domain" description="Microprotein" evidence="2">
    <location>
        <begin position="95"/>
        <end position="180"/>
    </location>
</feature>
<evidence type="ECO:0000313" key="3">
    <source>
        <dbReference type="EMBL" id="KAF8821002.1"/>
    </source>
</evidence>
<proteinExistence type="predicted"/>
<organism evidence="3 4">
    <name type="scientific">Cardiosporidium cionae</name>
    <dbReference type="NCBI Taxonomy" id="476202"/>
    <lineage>
        <taxon>Eukaryota</taxon>
        <taxon>Sar</taxon>
        <taxon>Alveolata</taxon>
        <taxon>Apicomplexa</taxon>
        <taxon>Aconoidasida</taxon>
        <taxon>Nephromycida</taxon>
        <taxon>Cardiosporidium</taxon>
    </lineage>
</organism>
<evidence type="ECO:0000259" key="2">
    <source>
        <dbReference type="Pfam" id="PF23533"/>
    </source>
</evidence>
<keyword evidence="1" id="KW-0472">Membrane</keyword>
<accession>A0ABQ7JAI8</accession>
<evidence type="ECO:0000256" key="1">
    <source>
        <dbReference type="SAM" id="Phobius"/>
    </source>
</evidence>
<protein>
    <recommendedName>
        <fullName evidence="2">Microprotein domain-containing protein</fullName>
    </recommendedName>
</protein>
<keyword evidence="1" id="KW-1133">Transmembrane helix</keyword>
<evidence type="ECO:0000313" key="4">
    <source>
        <dbReference type="Proteomes" id="UP000823046"/>
    </source>
</evidence>
<name>A0ABQ7JAI8_9APIC</name>